<dbReference type="InParanoid" id="A0A1E7ESQ0"/>
<dbReference type="AlphaFoldDB" id="A0A1E7ESQ0"/>
<dbReference type="Proteomes" id="UP000095751">
    <property type="component" value="Unassembled WGS sequence"/>
</dbReference>
<dbReference type="InterPro" id="IPR029063">
    <property type="entry name" value="SAM-dependent_MTases_sf"/>
</dbReference>
<protein>
    <submittedName>
        <fullName evidence="2">Uncharacterized protein</fullName>
    </submittedName>
</protein>
<gene>
    <name evidence="2" type="ORF">FRACYDRAFT_249477</name>
</gene>
<accession>A0A1E7ESQ0</accession>
<dbReference type="PANTHER" id="PTHR14614:SF123">
    <property type="entry name" value="OS04G0645500 PROTEIN"/>
    <property type="match status" value="1"/>
</dbReference>
<evidence type="ECO:0000313" key="2">
    <source>
        <dbReference type="EMBL" id="OEU08583.1"/>
    </source>
</evidence>
<dbReference type="Gene3D" id="3.40.50.150">
    <property type="entry name" value="Vaccinia Virus protein VP39"/>
    <property type="match status" value="1"/>
</dbReference>
<evidence type="ECO:0000313" key="3">
    <source>
        <dbReference type="Proteomes" id="UP000095751"/>
    </source>
</evidence>
<dbReference type="InterPro" id="IPR019410">
    <property type="entry name" value="Methyltransf_16"/>
</dbReference>
<dbReference type="KEGG" id="fcy:FRACYDRAFT_249477"/>
<keyword evidence="3" id="KW-1185">Reference proteome</keyword>
<dbReference type="EMBL" id="KV784379">
    <property type="protein sequence ID" value="OEU08583.1"/>
    <property type="molecule type" value="Genomic_DNA"/>
</dbReference>
<dbReference type="OrthoDB" id="413520at2759"/>
<dbReference type="Pfam" id="PF10294">
    <property type="entry name" value="Methyltransf_16"/>
    <property type="match status" value="1"/>
</dbReference>
<organism evidence="2 3">
    <name type="scientific">Fragilariopsis cylindrus CCMP1102</name>
    <dbReference type="NCBI Taxonomy" id="635003"/>
    <lineage>
        <taxon>Eukaryota</taxon>
        <taxon>Sar</taxon>
        <taxon>Stramenopiles</taxon>
        <taxon>Ochrophyta</taxon>
        <taxon>Bacillariophyta</taxon>
        <taxon>Bacillariophyceae</taxon>
        <taxon>Bacillariophycidae</taxon>
        <taxon>Bacillariales</taxon>
        <taxon>Bacillariaceae</taxon>
        <taxon>Fragilariopsis</taxon>
    </lineage>
</organism>
<proteinExistence type="predicted"/>
<dbReference type="PANTHER" id="PTHR14614">
    <property type="entry name" value="HEPATOCELLULAR CARCINOMA-ASSOCIATED ANTIGEN"/>
    <property type="match status" value="1"/>
</dbReference>
<evidence type="ECO:0000256" key="1">
    <source>
        <dbReference type="SAM" id="MobiDB-lite"/>
    </source>
</evidence>
<reference evidence="2 3" key="1">
    <citation type="submission" date="2016-09" db="EMBL/GenBank/DDBJ databases">
        <title>Extensive genetic diversity and differential bi-allelic expression allows diatom success in the polar Southern Ocean.</title>
        <authorList>
            <consortium name="DOE Joint Genome Institute"/>
            <person name="Mock T."/>
            <person name="Otillar R.P."/>
            <person name="Strauss J."/>
            <person name="Dupont C."/>
            <person name="Frickenhaus S."/>
            <person name="Maumus F."/>
            <person name="Mcmullan M."/>
            <person name="Sanges R."/>
            <person name="Schmutz J."/>
            <person name="Toseland A."/>
            <person name="Valas R."/>
            <person name="Veluchamy A."/>
            <person name="Ward B.J."/>
            <person name="Allen A."/>
            <person name="Barry K."/>
            <person name="Falciatore A."/>
            <person name="Ferrante M."/>
            <person name="Fortunato A.E."/>
            <person name="Gloeckner G."/>
            <person name="Gruber A."/>
            <person name="Hipkin R."/>
            <person name="Janech M."/>
            <person name="Kroth P."/>
            <person name="Leese F."/>
            <person name="Lindquist E."/>
            <person name="Lyon B.R."/>
            <person name="Martin J."/>
            <person name="Mayer C."/>
            <person name="Parker M."/>
            <person name="Quesneville H."/>
            <person name="Raymond J."/>
            <person name="Uhlig C."/>
            <person name="Valentin K.U."/>
            <person name="Worden A.Z."/>
            <person name="Armbrust E.V."/>
            <person name="Bowler C."/>
            <person name="Green B."/>
            <person name="Moulton V."/>
            <person name="Van Oosterhout C."/>
            <person name="Grigoriev I."/>
        </authorList>
    </citation>
    <scope>NUCLEOTIDE SEQUENCE [LARGE SCALE GENOMIC DNA]</scope>
    <source>
        <strain evidence="2 3">CCMP1102</strain>
    </source>
</reference>
<sequence>MSSDTSITENENDTNNNINNNSNDNHARLPSLILSTRLEERSIAPIFDGTQWAGTRVWKAAILAVEYLIRLKQTNKNMLGSSSLLELGCGLGVPGMIWKQLLLQEQKIMGSSDNNNGRVVLTDRDSLITQLETNIENNFHVNDNIIASPLDWSTDVTSVERRNQDNLEGFLTKLKCSGVIGNIDCVITDNTDPHHIIEIYVTKGIE</sequence>
<feature type="region of interest" description="Disordered" evidence="1">
    <location>
        <begin position="1"/>
        <end position="24"/>
    </location>
</feature>
<name>A0A1E7ESQ0_9STRA</name>